<dbReference type="AlphaFoldDB" id="Q47V08"/>
<protein>
    <submittedName>
        <fullName evidence="1">Uncharacterized protein</fullName>
    </submittedName>
</protein>
<gene>
    <name evidence="1" type="ordered locus">CPS_4720</name>
</gene>
<organism evidence="1 2">
    <name type="scientific">Colwellia psychrerythraea (strain 34H / ATCC BAA-681)</name>
    <name type="common">Vibrio psychroerythus</name>
    <dbReference type="NCBI Taxonomy" id="167879"/>
    <lineage>
        <taxon>Bacteria</taxon>
        <taxon>Pseudomonadati</taxon>
        <taxon>Pseudomonadota</taxon>
        <taxon>Gammaproteobacteria</taxon>
        <taxon>Alteromonadales</taxon>
        <taxon>Colwelliaceae</taxon>
        <taxon>Colwellia</taxon>
    </lineage>
</organism>
<proteinExistence type="predicted"/>
<dbReference type="HOGENOM" id="CLU_3388902_0_0_6"/>
<dbReference type="KEGG" id="cps:CPS_4720"/>
<evidence type="ECO:0000313" key="2">
    <source>
        <dbReference type="Proteomes" id="UP000000547"/>
    </source>
</evidence>
<dbReference type="Proteomes" id="UP000000547">
    <property type="component" value="Chromosome"/>
</dbReference>
<reference evidence="1" key="1">
    <citation type="journal article" date="2005" name="Proc. Natl. Acad. Sci. U.S.A.">
        <title>The psychrophilic lifestyle as revealed by the genome sequence of Colwellia psychrerythraea 34H through genomic and proteomic analyses.</title>
        <authorList>
            <person name="Methe B.A."/>
            <person name="Nelson K.E."/>
            <person name="Deming J.W."/>
            <person name="Momen B."/>
            <person name="Melamud E."/>
            <person name="Zhang X."/>
            <person name="Moult J."/>
            <person name="Madupu R."/>
            <person name="Nelson W.C."/>
            <person name="Dodson R.J."/>
            <person name="Brinkac L.M."/>
            <person name="Daugherty S.C."/>
            <person name="Durkin A.S."/>
            <person name="DeBoy R.T."/>
            <person name="Kolonay J.F."/>
            <person name="Sullivan S.A."/>
            <person name="Zhou L."/>
            <person name="Davidsen T.M."/>
            <person name="Wu M."/>
            <person name="Huston A.L."/>
            <person name="Lewis M."/>
            <person name="Weaver B."/>
            <person name="Weidman J.F."/>
            <person name="Khouri H."/>
            <person name="Utterback T.R."/>
            <person name="Feldblyum T.V."/>
            <person name="Fraser C.M."/>
        </authorList>
    </citation>
    <scope>NUCLEOTIDE SEQUENCE [LARGE SCALE GENOMIC DNA]</scope>
    <source>
        <strain evidence="1">34H</strain>
    </source>
</reference>
<sequence length="32" mass="3771">MINIRKEQREKVVGHAEDNNYCEEQVPLASNR</sequence>
<accession>Q47V08</accession>
<name>Q47V08_COLP3</name>
<dbReference type="EMBL" id="CP000083">
    <property type="protein sequence ID" value="AAZ25867.1"/>
    <property type="molecule type" value="Genomic_DNA"/>
</dbReference>
<evidence type="ECO:0000313" key="1">
    <source>
        <dbReference type="EMBL" id="AAZ25867.1"/>
    </source>
</evidence>